<feature type="domain" description="Cyclodeaminase/cyclohydrolase" evidence="2">
    <location>
        <begin position="5"/>
        <end position="185"/>
    </location>
</feature>
<keyword evidence="4" id="KW-1185">Reference proteome</keyword>
<evidence type="ECO:0000313" key="3">
    <source>
        <dbReference type="EMBL" id="MBC8575269.1"/>
    </source>
</evidence>
<organism evidence="3 4">
    <name type="scientific">Yanshouia hominis</name>
    <dbReference type="NCBI Taxonomy" id="2763673"/>
    <lineage>
        <taxon>Bacteria</taxon>
        <taxon>Bacillati</taxon>
        <taxon>Bacillota</taxon>
        <taxon>Clostridia</taxon>
        <taxon>Eubacteriales</taxon>
        <taxon>Oscillospiraceae</taxon>
        <taxon>Yanshouia</taxon>
    </lineage>
</organism>
<keyword evidence="1" id="KW-0175">Coiled coil</keyword>
<sequence length="210" mass="22295">MEEKSLKEFVEVLCSAAPVPGGGGASALVGAVGCALGGMVGSLTAGRKKYAGVQEEILALKARSDALQRELLAMMERDAKAFEPLSRAYGLPKETPEQRAEKQRVMEAALTGATEAPLEIMRLCARAVELIEGFAEKGSALAVSDAGVGAAFCRAALEGASFNVFINTRAMADRERAGHYEREADALLGEFLPRAERVLAAVRARLREAR</sequence>
<dbReference type="PROSITE" id="PS51257">
    <property type="entry name" value="PROKAR_LIPOPROTEIN"/>
    <property type="match status" value="1"/>
</dbReference>
<dbReference type="RefSeq" id="WP_262398916.1">
    <property type="nucleotide sequence ID" value="NZ_JACRTB010000003.1"/>
</dbReference>
<name>A0ABR7NFT6_9FIRM</name>
<gene>
    <name evidence="3" type="ORF">H8717_02425</name>
</gene>
<evidence type="ECO:0000313" key="4">
    <source>
        <dbReference type="Proteomes" id="UP000658131"/>
    </source>
</evidence>
<protein>
    <submittedName>
        <fullName evidence="3">Cyclodeaminase/cyclohydrolase family protein</fullName>
    </submittedName>
</protein>
<evidence type="ECO:0000259" key="2">
    <source>
        <dbReference type="Pfam" id="PF04961"/>
    </source>
</evidence>
<proteinExistence type="predicted"/>
<reference evidence="3 4" key="1">
    <citation type="submission" date="2020-08" db="EMBL/GenBank/DDBJ databases">
        <title>Genome public.</title>
        <authorList>
            <person name="Liu C."/>
            <person name="Sun Q."/>
        </authorList>
    </citation>
    <scope>NUCLEOTIDE SEQUENCE [LARGE SCALE GENOMIC DNA]</scope>
    <source>
        <strain evidence="3 4">BX1</strain>
    </source>
</reference>
<dbReference type="Gene3D" id="1.20.120.680">
    <property type="entry name" value="Formiminotetrahydrofolate cyclodeaminase monomer, up-and-down helical bundle"/>
    <property type="match status" value="1"/>
</dbReference>
<evidence type="ECO:0000256" key="1">
    <source>
        <dbReference type="SAM" id="Coils"/>
    </source>
</evidence>
<dbReference type="SUPFAM" id="SSF101262">
    <property type="entry name" value="Methenyltetrahydrofolate cyclohydrolase-like"/>
    <property type="match status" value="1"/>
</dbReference>
<comment type="caution">
    <text evidence="3">The sequence shown here is derived from an EMBL/GenBank/DDBJ whole genome shotgun (WGS) entry which is preliminary data.</text>
</comment>
<dbReference type="InterPro" id="IPR036178">
    <property type="entry name" value="Formintransfe-cycloase-like_sf"/>
</dbReference>
<dbReference type="Pfam" id="PF04961">
    <property type="entry name" value="FTCD_C"/>
    <property type="match status" value="1"/>
</dbReference>
<accession>A0ABR7NFT6</accession>
<dbReference type="Proteomes" id="UP000658131">
    <property type="component" value="Unassembled WGS sequence"/>
</dbReference>
<dbReference type="EMBL" id="JACRTB010000003">
    <property type="protein sequence ID" value="MBC8575269.1"/>
    <property type="molecule type" value="Genomic_DNA"/>
</dbReference>
<dbReference type="InterPro" id="IPR007044">
    <property type="entry name" value="Cyclodeamin/CycHdrlase"/>
</dbReference>
<feature type="coiled-coil region" evidence="1">
    <location>
        <begin position="50"/>
        <end position="77"/>
    </location>
</feature>